<dbReference type="InterPro" id="IPR006311">
    <property type="entry name" value="TAT_signal"/>
</dbReference>
<evidence type="ECO:0000313" key="3">
    <source>
        <dbReference type="EMBL" id="SDW53390.1"/>
    </source>
</evidence>
<keyword evidence="1" id="KW-0732">Signal</keyword>
<dbReference type="RefSeq" id="WP_091286721.1">
    <property type="nucleotide sequence ID" value="NZ_FNON01000001.1"/>
</dbReference>
<proteinExistence type="predicted"/>
<keyword evidence="4" id="KW-1185">Reference proteome</keyword>
<dbReference type="Proteomes" id="UP000199515">
    <property type="component" value="Unassembled WGS sequence"/>
</dbReference>
<evidence type="ECO:0000256" key="1">
    <source>
        <dbReference type="SAM" id="SignalP"/>
    </source>
</evidence>
<dbReference type="SUPFAM" id="SSF53474">
    <property type="entry name" value="alpha/beta-Hydrolases"/>
    <property type="match status" value="1"/>
</dbReference>
<dbReference type="PROSITE" id="PS51318">
    <property type="entry name" value="TAT"/>
    <property type="match status" value="1"/>
</dbReference>
<dbReference type="Gene3D" id="3.40.50.1820">
    <property type="entry name" value="alpha/beta hydrolase"/>
    <property type="match status" value="1"/>
</dbReference>
<evidence type="ECO:0000313" key="4">
    <source>
        <dbReference type="Proteomes" id="UP000199515"/>
    </source>
</evidence>
<feature type="chain" id="PRO_5011541369" description="PET hydrolase/cutinase-like domain-containing protein" evidence="1">
    <location>
        <begin position="29"/>
        <end position="277"/>
    </location>
</feature>
<evidence type="ECO:0000259" key="2">
    <source>
        <dbReference type="Pfam" id="PF12740"/>
    </source>
</evidence>
<dbReference type="STRING" id="589385.SAMN05421504_101838"/>
<accession>A0A1H2UBE2</accession>
<dbReference type="PANTHER" id="PTHR33428">
    <property type="entry name" value="CHLOROPHYLLASE-2, CHLOROPLASTIC"/>
    <property type="match status" value="1"/>
</dbReference>
<name>A0A1H2UBE2_9PSEU</name>
<dbReference type="AlphaFoldDB" id="A0A1H2UBE2"/>
<gene>
    <name evidence="3" type="ORF">SAMN05421504_101838</name>
</gene>
<dbReference type="InterPro" id="IPR041127">
    <property type="entry name" value="PET_hydrolase/cutinase-like"/>
</dbReference>
<dbReference type="PANTHER" id="PTHR33428:SF14">
    <property type="entry name" value="CARBOXYLESTERASE TYPE B DOMAIN-CONTAINING PROTEIN"/>
    <property type="match status" value="1"/>
</dbReference>
<reference evidence="3 4" key="1">
    <citation type="submission" date="2016-10" db="EMBL/GenBank/DDBJ databases">
        <authorList>
            <person name="de Groot N.N."/>
        </authorList>
    </citation>
    <scope>NUCLEOTIDE SEQUENCE [LARGE SCALE GENOMIC DNA]</scope>
    <source>
        <strain evidence="3 4">CPCC 202699</strain>
    </source>
</reference>
<protein>
    <recommendedName>
        <fullName evidence="2">PET hydrolase/cutinase-like domain-containing protein</fullName>
    </recommendedName>
</protein>
<feature type="domain" description="PET hydrolase/cutinase-like" evidence="2">
    <location>
        <begin position="22"/>
        <end position="245"/>
    </location>
</feature>
<dbReference type="OrthoDB" id="9812672at2"/>
<dbReference type="EMBL" id="FNON01000001">
    <property type="protein sequence ID" value="SDW53390.1"/>
    <property type="molecule type" value="Genomic_DNA"/>
</dbReference>
<dbReference type="InterPro" id="IPR029058">
    <property type="entry name" value="AB_hydrolase_fold"/>
</dbReference>
<feature type="signal peptide" evidence="1">
    <location>
        <begin position="1"/>
        <end position="28"/>
    </location>
</feature>
<dbReference type="Pfam" id="PF12740">
    <property type="entry name" value="PETase"/>
    <property type="match status" value="1"/>
</dbReference>
<sequence length="277" mass="28543">MRSFSRRTALVAATVAATAVLAPWQASASAPRDYEQAGPHQVTKVAGGPDQTLYYPSDLASDTAVHPVLVWGNGTGATPSQYDQFLTHAASWGFVVSAANTTNSGTGSEMLAGARFLVSENKKPGSVFHGKIDEGKIGAAGHSQGGQGAINAAADPLIKTVIPIMPGPLAVAGRIKSPAFFVSGQSDVVVWPATVKAKFEGASQVPAVYGQLKGTGHLLPEPGRTRLIGAATAWLRYFLAGDANAKSAFFGDEASTGLAHDPGWSAFERNAKADALG</sequence>
<organism evidence="3 4">
    <name type="scientific">Amycolatopsis xylanica</name>
    <dbReference type="NCBI Taxonomy" id="589385"/>
    <lineage>
        <taxon>Bacteria</taxon>
        <taxon>Bacillati</taxon>
        <taxon>Actinomycetota</taxon>
        <taxon>Actinomycetes</taxon>
        <taxon>Pseudonocardiales</taxon>
        <taxon>Pseudonocardiaceae</taxon>
        <taxon>Amycolatopsis</taxon>
    </lineage>
</organism>